<comment type="caution">
    <text evidence="1">The sequence shown here is derived from an EMBL/GenBank/DDBJ whole genome shotgun (WGS) entry which is preliminary data.</text>
</comment>
<organism evidence="1 2">
    <name type="scientific">Puccinia coronata f. sp. avenae</name>
    <dbReference type="NCBI Taxonomy" id="200324"/>
    <lineage>
        <taxon>Eukaryota</taxon>
        <taxon>Fungi</taxon>
        <taxon>Dikarya</taxon>
        <taxon>Basidiomycota</taxon>
        <taxon>Pucciniomycotina</taxon>
        <taxon>Pucciniomycetes</taxon>
        <taxon>Pucciniales</taxon>
        <taxon>Pucciniaceae</taxon>
        <taxon>Puccinia</taxon>
    </lineage>
</organism>
<name>A0A2N5UR68_9BASI</name>
<accession>A0A2N5UR68</accession>
<dbReference type="EMBL" id="PGCI01000106">
    <property type="protein sequence ID" value="PLW40137.1"/>
    <property type="molecule type" value="Genomic_DNA"/>
</dbReference>
<dbReference type="PROSITE" id="PS51257">
    <property type="entry name" value="PROKAR_LIPOPROTEIN"/>
    <property type="match status" value="1"/>
</dbReference>
<dbReference type="Proteomes" id="UP000235392">
    <property type="component" value="Unassembled WGS sequence"/>
</dbReference>
<proteinExistence type="predicted"/>
<evidence type="ECO:0000313" key="1">
    <source>
        <dbReference type="EMBL" id="PLW40137.1"/>
    </source>
</evidence>
<sequence>MGTIILKGLSDCPQGIFWYGSIACTPSFAKKDHFEINAPLLYNEWLKAAWPLGCTKVALAIQMTNPAKIAQHAKMEDLLAAQALKDKVSQAAKRKATNADSESKESKDLDTKEWETINIYMKRFFKEHLINAKYN</sequence>
<dbReference type="AlphaFoldDB" id="A0A2N5UR68"/>
<gene>
    <name evidence="1" type="ORF">PCASD_07834</name>
</gene>
<protein>
    <submittedName>
        <fullName evidence="1">Uncharacterized protein</fullName>
    </submittedName>
</protein>
<reference evidence="1 2" key="1">
    <citation type="submission" date="2017-11" db="EMBL/GenBank/DDBJ databases">
        <title>De novo assembly and phasing of dikaryotic genomes from two isolates of Puccinia coronata f. sp. avenae, the causal agent of oat crown rust.</title>
        <authorList>
            <person name="Miller M.E."/>
            <person name="Zhang Y."/>
            <person name="Omidvar V."/>
            <person name="Sperschneider J."/>
            <person name="Schwessinger B."/>
            <person name="Raley C."/>
            <person name="Palmer J.M."/>
            <person name="Garnica D."/>
            <person name="Upadhyaya N."/>
            <person name="Rathjen J."/>
            <person name="Taylor J.M."/>
            <person name="Park R.F."/>
            <person name="Dodds P.N."/>
            <person name="Hirsch C.D."/>
            <person name="Kianian S.F."/>
            <person name="Figueroa M."/>
        </authorList>
    </citation>
    <scope>NUCLEOTIDE SEQUENCE [LARGE SCALE GENOMIC DNA]</scope>
    <source>
        <strain evidence="1">12SD80</strain>
    </source>
</reference>
<evidence type="ECO:0000313" key="2">
    <source>
        <dbReference type="Proteomes" id="UP000235392"/>
    </source>
</evidence>